<gene>
    <name evidence="2" type="ORF">Sste5346_008924</name>
</gene>
<dbReference type="EMBL" id="JAWCUI010000074">
    <property type="protein sequence ID" value="KAL1889440.1"/>
    <property type="molecule type" value="Genomic_DNA"/>
</dbReference>
<protein>
    <recommendedName>
        <fullName evidence="1">Tse2 ADP-ribosyltransferase toxin domain-containing protein</fullName>
    </recommendedName>
</protein>
<sequence length="95" mass="10804">MRPNLIAVYRVLPLELFRINNGPIISLRDKANVQTRPGQRAIYDIASHDGNVFPKALDAETYRAPNGASMRPNSPYQQQLVRSIFHGNNRIVYAR</sequence>
<accession>A0ABR3YNJ8</accession>
<proteinExistence type="predicted"/>
<organism evidence="2 3">
    <name type="scientific">Sporothrix stenoceras</name>
    <dbReference type="NCBI Taxonomy" id="5173"/>
    <lineage>
        <taxon>Eukaryota</taxon>
        <taxon>Fungi</taxon>
        <taxon>Dikarya</taxon>
        <taxon>Ascomycota</taxon>
        <taxon>Pezizomycotina</taxon>
        <taxon>Sordariomycetes</taxon>
        <taxon>Sordariomycetidae</taxon>
        <taxon>Ophiostomatales</taxon>
        <taxon>Ophiostomataceae</taxon>
        <taxon>Sporothrix</taxon>
    </lineage>
</organism>
<dbReference type="InterPro" id="IPR041018">
    <property type="entry name" value="ADPRTs_Tse2"/>
</dbReference>
<evidence type="ECO:0000313" key="2">
    <source>
        <dbReference type="EMBL" id="KAL1889440.1"/>
    </source>
</evidence>
<feature type="domain" description="Tse2 ADP-ribosyltransferase toxin" evidence="1">
    <location>
        <begin position="15"/>
        <end position="89"/>
    </location>
</feature>
<name>A0ABR3YNJ8_9PEZI</name>
<evidence type="ECO:0000313" key="3">
    <source>
        <dbReference type="Proteomes" id="UP001583186"/>
    </source>
</evidence>
<comment type="caution">
    <text evidence="2">The sequence shown here is derived from an EMBL/GenBank/DDBJ whole genome shotgun (WGS) entry which is preliminary data.</text>
</comment>
<reference evidence="2 3" key="1">
    <citation type="journal article" date="2024" name="IMA Fungus">
        <title>IMA Genome - F19 : A genome assembly and annotation guide to empower mycologists, including annotated draft genome sequences of Ceratocystis pirilliformis, Diaporthe australafricana, Fusarium ophioides, Paecilomyces lecythidis, and Sporothrix stenoceras.</title>
        <authorList>
            <person name="Aylward J."/>
            <person name="Wilson A.M."/>
            <person name="Visagie C.M."/>
            <person name="Spraker J."/>
            <person name="Barnes I."/>
            <person name="Buitendag C."/>
            <person name="Ceriani C."/>
            <person name="Del Mar Angel L."/>
            <person name="du Plessis D."/>
            <person name="Fuchs T."/>
            <person name="Gasser K."/>
            <person name="Kramer D."/>
            <person name="Li W."/>
            <person name="Munsamy K."/>
            <person name="Piso A."/>
            <person name="Price J.L."/>
            <person name="Sonnekus B."/>
            <person name="Thomas C."/>
            <person name="van der Nest A."/>
            <person name="van Dijk A."/>
            <person name="van Heerden A."/>
            <person name="van Vuuren N."/>
            <person name="Yilmaz N."/>
            <person name="Duong T.A."/>
            <person name="van der Merwe N.A."/>
            <person name="Wingfield M.J."/>
            <person name="Wingfield B.D."/>
        </authorList>
    </citation>
    <scope>NUCLEOTIDE SEQUENCE [LARGE SCALE GENOMIC DNA]</scope>
    <source>
        <strain evidence="2 3">CMW 5346</strain>
    </source>
</reference>
<dbReference type="Proteomes" id="UP001583186">
    <property type="component" value="Unassembled WGS sequence"/>
</dbReference>
<keyword evidence="3" id="KW-1185">Reference proteome</keyword>
<dbReference type="Pfam" id="PF18648">
    <property type="entry name" value="ADPRTs_Tse2"/>
    <property type="match status" value="1"/>
</dbReference>
<evidence type="ECO:0000259" key="1">
    <source>
        <dbReference type="Pfam" id="PF18648"/>
    </source>
</evidence>